<evidence type="ECO:0000313" key="4">
    <source>
        <dbReference type="Proteomes" id="UP001569428"/>
    </source>
</evidence>
<dbReference type="Pfam" id="PF07012">
    <property type="entry name" value="Curlin_rpt"/>
    <property type="match status" value="1"/>
</dbReference>
<reference evidence="3 4" key="1">
    <citation type="submission" date="2024-08" db="EMBL/GenBank/DDBJ databases">
        <authorList>
            <person name="Ishaq N."/>
        </authorList>
    </citation>
    <scope>NUCLEOTIDE SEQUENCE [LARGE SCALE GENOMIC DNA]</scope>
    <source>
        <strain evidence="3 4">DSM 18651</strain>
    </source>
</reference>
<evidence type="ECO:0000313" key="3">
    <source>
        <dbReference type="EMBL" id="MFA0813443.1"/>
    </source>
</evidence>
<evidence type="ECO:0000256" key="1">
    <source>
        <dbReference type="ARBA" id="ARBA00009766"/>
    </source>
</evidence>
<dbReference type="EMBL" id="JBGMEK010000095">
    <property type="protein sequence ID" value="MFA0813443.1"/>
    <property type="molecule type" value="Genomic_DNA"/>
</dbReference>
<evidence type="ECO:0000256" key="2">
    <source>
        <dbReference type="ARBA" id="ARBA00022729"/>
    </source>
</evidence>
<keyword evidence="2" id="KW-0732">Signal</keyword>
<organism evidence="3 4">
    <name type="scientific">Microbulbifer epialgicus</name>
    <dbReference type="NCBI Taxonomy" id="393907"/>
    <lineage>
        <taxon>Bacteria</taxon>
        <taxon>Pseudomonadati</taxon>
        <taxon>Pseudomonadota</taxon>
        <taxon>Gammaproteobacteria</taxon>
        <taxon>Cellvibrionales</taxon>
        <taxon>Microbulbiferaceae</taxon>
        <taxon>Microbulbifer</taxon>
    </lineage>
</organism>
<comment type="similarity">
    <text evidence="1">Belongs to the CsgA/CsgB family.</text>
</comment>
<keyword evidence="4" id="KW-1185">Reference proteome</keyword>
<gene>
    <name evidence="3" type="ORF">ACCI49_21340</name>
</gene>
<protein>
    <submittedName>
        <fullName evidence="3">Uncharacterized protein</fullName>
    </submittedName>
</protein>
<dbReference type="RefSeq" id="WP_371841251.1">
    <property type="nucleotide sequence ID" value="NZ_JBGMEK010000095.1"/>
</dbReference>
<name>A0ABV4P4Y9_9GAMM</name>
<proteinExistence type="inferred from homology"/>
<dbReference type="InterPro" id="IPR009742">
    <property type="entry name" value="Curlin_rpt"/>
</dbReference>
<dbReference type="Proteomes" id="UP001569428">
    <property type="component" value="Unassembled WGS sequence"/>
</dbReference>
<sequence length="60" mass="6139">MNDSDLGQDNALASTASINQIGFGNTTDIEQDIGLASNALITQLGVLSVGDITCTRSALI</sequence>
<comment type="caution">
    <text evidence="3">The sequence shown here is derived from an EMBL/GenBank/DDBJ whole genome shotgun (WGS) entry which is preliminary data.</text>
</comment>
<accession>A0ABV4P4Y9</accession>